<feature type="domain" description="Transcriptional coactivator p15 (PC4) C-terminal" evidence="8">
    <location>
        <begin position="104"/>
        <end position="153"/>
    </location>
</feature>
<accession>A0AAD7TS06</accession>
<dbReference type="GO" id="GO:0003677">
    <property type="term" value="F:DNA binding"/>
    <property type="evidence" value="ECO:0007669"/>
    <property type="project" value="UniProtKB-KW"/>
</dbReference>
<keyword evidence="10" id="KW-1185">Reference proteome</keyword>
<dbReference type="GO" id="GO:0060261">
    <property type="term" value="P:positive regulation of transcription initiation by RNA polymerase II"/>
    <property type="evidence" value="ECO:0007669"/>
    <property type="project" value="InterPro"/>
</dbReference>
<dbReference type="Pfam" id="PF02229">
    <property type="entry name" value="PC4"/>
    <property type="match status" value="1"/>
</dbReference>
<comment type="subcellular location">
    <subcellularLocation>
        <location evidence="1">Nucleus</location>
    </subcellularLocation>
</comment>
<evidence type="ECO:0000256" key="6">
    <source>
        <dbReference type="ARBA" id="ARBA00023242"/>
    </source>
</evidence>
<keyword evidence="3" id="KW-0805">Transcription regulation</keyword>
<evidence type="ECO:0000313" key="10">
    <source>
        <dbReference type="Proteomes" id="UP001215151"/>
    </source>
</evidence>
<reference evidence="9" key="1">
    <citation type="submission" date="2022-11" db="EMBL/GenBank/DDBJ databases">
        <title>Genome Sequence of Cubamyces cubensis.</title>
        <authorList>
            <person name="Buettner E."/>
        </authorList>
    </citation>
    <scope>NUCLEOTIDE SEQUENCE</scope>
    <source>
        <strain evidence="9">MPL-01</strain>
    </source>
</reference>
<evidence type="ECO:0000259" key="8">
    <source>
        <dbReference type="Pfam" id="PF02229"/>
    </source>
</evidence>
<dbReference type="AlphaFoldDB" id="A0AAD7TS06"/>
<evidence type="ECO:0000256" key="1">
    <source>
        <dbReference type="ARBA" id="ARBA00004123"/>
    </source>
</evidence>
<dbReference type="GO" id="GO:0005634">
    <property type="term" value="C:nucleus"/>
    <property type="evidence" value="ECO:0007669"/>
    <property type="project" value="UniProtKB-SubCell"/>
</dbReference>
<keyword evidence="6" id="KW-0539">Nucleus</keyword>
<dbReference type="Gene3D" id="2.30.31.10">
    <property type="entry name" value="Transcriptional Coactivator Pc4, Chain A"/>
    <property type="match status" value="1"/>
</dbReference>
<evidence type="ECO:0000256" key="4">
    <source>
        <dbReference type="ARBA" id="ARBA00023125"/>
    </source>
</evidence>
<feature type="compositionally biased region" description="Basic and acidic residues" evidence="7">
    <location>
        <begin position="82"/>
        <end position="93"/>
    </location>
</feature>
<dbReference type="InterPro" id="IPR045125">
    <property type="entry name" value="Sub1/Tcp4-like"/>
</dbReference>
<gene>
    <name evidence="9" type="ORF">ONZ51_g6452</name>
</gene>
<keyword evidence="4" id="KW-0238">DNA-binding</keyword>
<evidence type="ECO:0000313" key="9">
    <source>
        <dbReference type="EMBL" id="KAJ8480734.1"/>
    </source>
</evidence>
<feature type="region of interest" description="Disordered" evidence="7">
    <location>
        <begin position="1"/>
        <end position="93"/>
    </location>
</feature>
<name>A0AAD7TS06_9APHY</name>
<keyword evidence="5" id="KW-0804">Transcription</keyword>
<protein>
    <recommendedName>
        <fullName evidence="8">Transcriptional coactivator p15 (PC4) C-terminal domain-containing protein</fullName>
    </recommendedName>
</protein>
<evidence type="ECO:0000256" key="7">
    <source>
        <dbReference type="SAM" id="MobiDB-lite"/>
    </source>
</evidence>
<comment type="similarity">
    <text evidence="2">Belongs to the transcriptional coactivator PC4 family.</text>
</comment>
<dbReference type="Proteomes" id="UP001215151">
    <property type="component" value="Unassembled WGS sequence"/>
</dbReference>
<evidence type="ECO:0000256" key="3">
    <source>
        <dbReference type="ARBA" id="ARBA00023015"/>
    </source>
</evidence>
<organism evidence="9 10">
    <name type="scientific">Trametes cubensis</name>
    <dbReference type="NCBI Taxonomy" id="1111947"/>
    <lineage>
        <taxon>Eukaryota</taxon>
        <taxon>Fungi</taxon>
        <taxon>Dikarya</taxon>
        <taxon>Basidiomycota</taxon>
        <taxon>Agaricomycotina</taxon>
        <taxon>Agaricomycetes</taxon>
        <taxon>Polyporales</taxon>
        <taxon>Polyporaceae</taxon>
        <taxon>Trametes</taxon>
    </lineage>
</organism>
<evidence type="ECO:0000256" key="2">
    <source>
        <dbReference type="ARBA" id="ARBA00009001"/>
    </source>
</evidence>
<dbReference type="InterPro" id="IPR009044">
    <property type="entry name" value="ssDNA-bd_transcriptional_reg"/>
</dbReference>
<dbReference type="EMBL" id="JAPEVG010000155">
    <property type="protein sequence ID" value="KAJ8480734.1"/>
    <property type="molecule type" value="Genomic_DNA"/>
</dbReference>
<evidence type="ECO:0000256" key="5">
    <source>
        <dbReference type="ARBA" id="ARBA00023163"/>
    </source>
</evidence>
<sequence length="167" mass="18558">MGKRKVAAQSSDEDDYNEQAYASGSGSPERPIQTARRSAKKVKKPAKSDDEESEEDAPIASKKSKATKPMTVKKPRYGSSAEKQEDSTDDVKVGVNESGEKYVDLGKKRRATVRQFKGSTFLDIREFYGDDNDLKPGKKGISLNKEQWEALKKSSDVIDKFFAKVAK</sequence>
<dbReference type="PANTHER" id="PTHR13215">
    <property type="entry name" value="RNA POLYMERASE II TRANSCRIPTIONAL COACTIVATOR"/>
    <property type="match status" value="1"/>
</dbReference>
<dbReference type="SUPFAM" id="SSF54447">
    <property type="entry name" value="ssDNA-binding transcriptional regulator domain"/>
    <property type="match status" value="1"/>
</dbReference>
<proteinExistence type="inferred from homology"/>
<comment type="caution">
    <text evidence="9">The sequence shown here is derived from an EMBL/GenBank/DDBJ whole genome shotgun (WGS) entry which is preliminary data.</text>
</comment>
<dbReference type="InterPro" id="IPR003173">
    <property type="entry name" value="PC4_C"/>
</dbReference>
<dbReference type="GO" id="GO:0003713">
    <property type="term" value="F:transcription coactivator activity"/>
    <property type="evidence" value="ECO:0007669"/>
    <property type="project" value="InterPro"/>
</dbReference>
<feature type="compositionally biased region" description="Basic residues" evidence="7">
    <location>
        <begin position="62"/>
        <end position="76"/>
    </location>
</feature>